<evidence type="ECO:0000256" key="2">
    <source>
        <dbReference type="SAM" id="SignalP"/>
    </source>
</evidence>
<dbReference type="Gene3D" id="3.30.1380.10">
    <property type="match status" value="1"/>
</dbReference>
<evidence type="ECO:0000256" key="1">
    <source>
        <dbReference type="SAM" id="MobiDB-lite"/>
    </source>
</evidence>
<keyword evidence="2" id="KW-0732">Signal</keyword>
<dbReference type="RefSeq" id="WP_162378247.1">
    <property type="nucleotide sequence ID" value="NZ_JBHTKN010000015.1"/>
</dbReference>
<feature type="compositionally biased region" description="Basic and acidic residues" evidence="1">
    <location>
        <begin position="233"/>
        <end position="247"/>
    </location>
</feature>
<evidence type="ECO:0008006" key="5">
    <source>
        <dbReference type="Google" id="ProtNLM"/>
    </source>
</evidence>
<dbReference type="Proteomes" id="UP001597033">
    <property type="component" value="Unassembled WGS sequence"/>
</dbReference>
<dbReference type="SUPFAM" id="SSF55166">
    <property type="entry name" value="Hedgehog/DD-peptidase"/>
    <property type="match status" value="1"/>
</dbReference>
<keyword evidence="4" id="KW-1185">Reference proteome</keyword>
<sequence length="247" mass="26215">MEFLPGTAGIVLLLASQWSHAAPAVPGACFDAAAASLPVQAGEALARIDGQGRQLLAVRSYLRAADLAGQWSWSQERIEAYEGSAAQRAAHADVARVQAAFAAANPGYALHVNLQVRSLDEQVRKWNGNASVGAAADALLRAATRACRPGREALFERWLRSWRPPAAVNLAAPGLSSHGQALAYDFQVVQGDALVAGTDSRSVQSRWIADGWAARLAAAVRESGASLSGPLRSPDEPWHYRYEPSSP</sequence>
<comment type="caution">
    <text evidence="3">The sequence shown here is derived from an EMBL/GenBank/DDBJ whole genome shotgun (WGS) entry which is preliminary data.</text>
</comment>
<dbReference type="EMBL" id="JBHTKN010000015">
    <property type="protein sequence ID" value="MFD1043835.1"/>
    <property type="molecule type" value="Genomic_DNA"/>
</dbReference>
<gene>
    <name evidence="3" type="ORF">ACFQ2N_15900</name>
</gene>
<protein>
    <recommendedName>
        <fullName evidence="5">Peptidase M15B domain-containing protein</fullName>
    </recommendedName>
</protein>
<reference evidence="4" key="1">
    <citation type="journal article" date="2019" name="Int. J. Syst. Evol. Microbiol.">
        <title>The Global Catalogue of Microorganisms (GCM) 10K type strain sequencing project: providing services to taxonomists for standard genome sequencing and annotation.</title>
        <authorList>
            <consortium name="The Broad Institute Genomics Platform"/>
            <consortium name="The Broad Institute Genome Sequencing Center for Infectious Disease"/>
            <person name="Wu L."/>
            <person name="Ma J."/>
        </authorList>
    </citation>
    <scope>NUCLEOTIDE SEQUENCE [LARGE SCALE GENOMIC DNA]</scope>
    <source>
        <strain evidence="4">CCUG 55854</strain>
    </source>
</reference>
<evidence type="ECO:0000313" key="4">
    <source>
        <dbReference type="Proteomes" id="UP001597033"/>
    </source>
</evidence>
<organism evidence="3 4">
    <name type="scientific">Pseudoxanthomonas kaohsiungensis</name>
    <dbReference type="NCBI Taxonomy" id="283923"/>
    <lineage>
        <taxon>Bacteria</taxon>
        <taxon>Pseudomonadati</taxon>
        <taxon>Pseudomonadota</taxon>
        <taxon>Gammaproteobacteria</taxon>
        <taxon>Lysobacterales</taxon>
        <taxon>Lysobacteraceae</taxon>
        <taxon>Pseudoxanthomonas</taxon>
    </lineage>
</organism>
<dbReference type="InterPro" id="IPR009045">
    <property type="entry name" value="Zn_M74/Hedgehog-like"/>
</dbReference>
<name>A0ABW3M1P3_9GAMM</name>
<feature type="chain" id="PRO_5045103880" description="Peptidase M15B domain-containing protein" evidence="2">
    <location>
        <begin position="22"/>
        <end position="247"/>
    </location>
</feature>
<evidence type="ECO:0000313" key="3">
    <source>
        <dbReference type="EMBL" id="MFD1043835.1"/>
    </source>
</evidence>
<accession>A0ABW3M1P3</accession>
<feature type="signal peptide" evidence="2">
    <location>
        <begin position="1"/>
        <end position="21"/>
    </location>
</feature>
<proteinExistence type="predicted"/>
<feature type="region of interest" description="Disordered" evidence="1">
    <location>
        <begin position="223"/>
        <end position="247"/>
    </location>
</feature>